<feature type="transmembrane region" description="Helical" evidence="2">
    <location>
        <begin position="15"/>
        <end position="34"/>
    </location>
</feature>
<keyword evidence="2" id="KW-0812">Transmembrane</keyword>
<keyword evidence="4" id="KW-1185">Reference proteome</keyword>
<feature type="region of interest" description="Disordered" evidence="1">
    <location>
        <begin position="97"/>
        <end position="120"/>
    </location>
</feature>
<evidence type="ECO:0000256" key="1">
    <source>
        <dbReference type="SAM" id="MobiDB-lite"/>
    </source>
</evidence>
<dbReference type="EMBL" id="FRFD01000008">
    <property type="protein sequence ID" value="SHO50613.1"/>
    <property type="molecule type" value="Genomic_DNA"/>
</dbReference>
<gene>
    <name evidence="3" type="ORF">SAMN02745217_02817</name>
</gene>
<dbReference type="Pfam" id="PF16079">
    <property type="entry name" value="Phage_holin_5_2"/>
    <property type="match status" value="1"/>
</dbReference>
<protein>
    <submittedName>
        <fullName evidence="3">Phage holin family Hol44, holin superfamily V</fullName>
    </submittedName>
</protein>
<feature type="compositionally biased region" description="Basic and acidic residues" evidence="1">
    <location>
        <begin position="105"/>
        <end position="120"/>
    </location>
</feature>
<dbReference type="AlphaFoldDB" id="A0A1M7YDD1"/>
<dbReference type="STRING" id="1121345.SAMN02745217_02817"/>
<feature type="transmembrane region" description="Helical" evidence="2">
    <location>
        <begin position="46"/>
        <end position="64"/>
    </location>
</feature>
<evidence type="ECO:0000256" key="2">
    <source>
        <dbReference type="SAM" id="Phobius"/>
    </source>
</evidence>
<sequence>MTGLLREKGKLMEFLNQYVILIIVGICYCVGYIIKHSITVIPNKYIPLIMGVVGTFLNIWISSWKFSPEILLGGLASGLASTGAFELVRNIKNKSDCIGTQTDANNKENTKTDGSGKKDL</sequence>
<keyword evidence="2" id="KW-0472">Membrane</keyword>
<organism evidence="3 4">
    <name type="scientific">Anaerocolumna xylanovorans DSM 12503</name>
    <dbReference type="NCBI Taxonomy" id="1121345"/>
    <lineage>
        <taxon>Bacteria</taxon>
        <taxon>Bacillati</taxon>
        <taxon>Bacillota</taxon>
        <taxon>Clostridia</taxon>
        <taxon>Lachnospirales</taxon>
        <taxon>Lachnospiraceae</taxon>
        <taxon>Anaerocolumna</taxon>
    </lineage>
</organism>
<dbReference type="Proteomes" id="UP000184612">
    <property type="component" value="Unassembled WGS sequence"/>
</dbReference>
<dbReference type="InterPro" id="IPR032111">
    <property type="entry name" value="Clostridium_phage_holin"/>
</dbReference>
<keyword evidence="2" id="KW-1133">Transmembrane helix</keyword>
<reference evidence="3 4" key="1">
    <citation type="submission" date="2016-12" db="EMBL/GenBank/DDBJ databases">
        <authorList>
            <person name="Song W.-J."/>
            <person name="Kurnit D.M."/>
        </authorList>
    </citation>
    <scope>NUCLEOTIDE SEQUENCE [LARGE SCALE GENOMIC DNA]</scope>
    <source>
        <strain evidence="3 4">DSM 12503</strain>
    </source>
</reference>
<evidence type="ECO:0000313" key="3">
    <source>
        <dbReference type="EMBL" id="SHO50613.1"/>
    </source>
</evidence>
<evidence type="ECO:0000313" key="4">
    <source>
        <dbReference type="Proteomes" id="UP000184612"/>
    </source>
</evidence>
<name>A0A1M7YDD1_9FIRM</name>
<proteinExistence type="predicted"/>
<accession>A0A1M7YDD1</accession>